<dbReference type="AlphaFoldDB" id="A0A4D7QIY4"/>
<keyword evidence="1" id="KW-0812">Transmembrane</keyword>
<feature type="transmembrane region" description="Helical" evidence="1">
    <location>
        <begin position="21"/>
        <end position="43"/>
    </location>
</feature>
<accession>A0A4D7QIY4</accession>
<reference evidence="2 3" key="1">
    <citation type="submission" date="2019-04" db="EMBL/GenBank/DDBJ databases">
        <title>Phreatobacter aquaticus sp. nov.</title>
        <authorList>
            <person name="Choi A."/>
            <person name="Baek K."/>
        </authorList>
    </citation>
    <scope>NUCLEOTIDE SEQUENCE [LARGE SCALE GENOMIC DNA]</scope>
    <source>
        <strain evidence="2 3">NMCR1094</strain>
    </source>
</reference>
<evidence type="ECO:0000313" key="3">
    <source>
        <dbReference type="Proteomes" id="UP000298588"/>
    </source>
</evidence>
<name>A0A4D7QIY4_9HYPH</name>
<feature type="transmembrane region" description="Helical" evidence="1">
    <location>
        <begin position="126"/>
        <end position="146"/>
    </location>
</feature>
<keyword evidence="3" id="KW-1185">Reference proteome</keyword>
<organism evidence="2 3">
    <name type="scientific">Phreatobacter aquaticus</name>
    <dbReference type="NCBI Taxonomy" id="2570229"/>
    <lineage>
        <taxon>Bacteria</taxon>
        <taxon>Pseudomonadati</taxon>
        <taxon>Pseudomonadota</taxon>
        <taxon>Alphaproteobacteria</taxon>
        <taxon>Hyphomicrobiales</taxon>
        <taxon>Phreatobacteraceae</taxon>
        <taxon>Phreatobacter</taxon>
    </lineage>
</organism>
<dbReference type="Proteomes" id="UP000298588">
    <property type="component" value="Chromosome"/>
</dbReference>
<proteinExistence type="predicted"/>
<dbReference type="InterPro" id="IPR010699">
    <property type="entry name" value="DUF1275"/>
</dbReference>
<evidence type="ECO:0000313" key="2">
    <source>
        <dbReference type="EMBL" id="QCK85813.1"/>
    </source>
</evidence>
<dbReference type="KEGG" id="paqt:E8L99_08580"/>
<dbReference type="PANTHER" id="PTHR37314">
    <property type="entry name" value="SLR0142 PROTEIN"/>
    <property type="match status" value="1"/>
</dbReference>
<keyword evidence="1" id="KW-1133">Transmembrane helix</keyword>
<sequence>MDYYFRHLTKRDRSEEADRHLAFVLTFVAGAANAGGFMAVQQYTSHMSGIVSAMADNIVLGDLSLVAGGLGAFLSFVAGAGVSAILVNWGRRLKLHSEYAFPLVLEALLLALFGALGPLLQHNVWFFVPSTVMLLCFIMGLQNAIITKLSKSRIRTTHVTGITTDIGIELGKLLYINVSKDAEPVRADRPKLWLLSVLCGMFFVGGIVGAVCFKQAGFSFAYILSLVIFTIAILPVTDDIRALFQKN</sequence>
<dbReference type="OrthoDB" id="270162at2"/>
<protein>
    <submittedName>
        <fullName evidence="2">DUF1275 domain-containing protein</fullName>
    </submittedName>
</protein>
<gene>
    <name evidence="2" type="ORF">E8L99_08580</name>
</gene>
<dbReference type="PANTHER" id="PTHR37314:SF4">
    <property type="entry name" value="UPF0700 TRANSMEMBRANE PROTEIN YOAK"/>
    <property type="match status" value="1"/>
</dbReference>
<feature type="transmembrane region" description="Helical" evidence="1">
    <location>
        <begin position="217"/>
        <end position="237"/>
    </location>
</feature>
<keyword evidence="1" id="KW-0472">Membrane</keyword>
<feature type="transmembrane region" description="Helical" evidence="1">
    <location>
        <begin position="99"/>
        <end position="120"/>
    </location>
</feature>
<dbReference type="EMBL" id="CP039865">
    <property type="protein sequence ID" value="QCK85813.1"/>
    <property type="molecule type" value="Genomic_DNA"/>
</dbReference>
<feature type="transmembrane region" description="Helical" evidence="1">
    <location>
        <begin position="192"/>
        <end position="211"/>
    </location>
</feature>
<dbReference type="Pfam" id="PF06912">
    <property type="entry name" value="DUF1275"/>
    <property type="match status" value="1"/>
</dbReference>
<feature type="transmembrane region" description="Helical" evidence="1">
    <location>
        <begin position="63"/>
        <end position="87"/>
    </location>
</feature>
<evidence type="ECO:0000256" key="1">
    <source>
        <dbReference type="SAM" id="Phobius"/>
    </source>
</evidence>